<evidence type="ECO:0000313" key="2">
    <source>
        <dbReference type="Proteomes" id="UP000541444"/>
    </source>
</evidence>
<protein>
    <submittedName>
        <fullName evidence="1">Uncharacterized protein</fullName>
    </submittedName>
</protein>
<dbReference type="EMBL" id="JACGCM010000802">
    <property type="protein sequence ID" value="KAF6166289.1"/>
    <property type="molecule type" value="Genomic_DNA"/>
</dbReference>
<dbReference type="PANTHER" id="PTHR36378">
    <property type="entry name" value="COTTON FIBER PROTEIN"/>
    <property type="match status" value="1"/>
</dbReference>
<dbReference type="OrthoDB" id="1926607at2759"/>
<evidence type="ECO:0000313" key="1">
    <source>
        <dbReference type="EMBL" id="KAF6166289.1"/>
    </source>
</evidence>
<dbReference type="PANTHER" id="PTHR36378:SF1">
    <property type="entry name" value="COTTON FIBER PROTEIN"/>
    <property type="match status" value="1"/>
</dbReference>
<reference evidence="1 2" key="1">
    <citation type="journal article" date="2020" name="IScience">
        <title>Genome Sequencing of the Endangered Kingdonia uniflora (Circaeasteraceae, Ranunculales) Reveals Potential Mechanisms of Evolutionary Specialization.</title>
        <authorList>
            <person name="Sun Y."/>
            <person name="Deng T."/>
            <person name="Zhang A."/>
            <person name="Moore M.J."/>
            <person name="Landis J.B."/>
            <person name="Lin N."/>
            <person name="Zhang H."/>
            <person name="Zhang X."/>
            <person name="Huang J."/>
            <person name="Zhang X."/>
            <person name="Sun H."/>
            <person name="Wang H."/>
        </authorList>
    </citation>
    <scope>NUCLEOTIDE SEQUENCE [LARGE SCALE GENOMIC DNA]</scope>
    <source>
        <strain evidence="1">TB1705</strain>
        <tissue evidence="1">Leaf</tissue>
    </source>
</reference>
<organism evidence="1 2">
    <name type="scientific">Kingdonia uniflora</name>
    <dbReference type="NCBI Taxonomy" id="39325"/>
    <lineage>
        <taxon>Eukaryota</taxon>
        <taxon>Viridiplantae</taxon>
        <taxon>Streptophyta</taxon>
        <taxon>Embryophyta</taxon>
        <taxon>Tracheophyta</taxon>
        <taxon>Spermatophyta</taxon>
        <taxon>Magnoliopsida</taxon>
        <taxon>Ranunculales</taxon>
        <taxon>Circaeasteraceae</taxon>
        <taxon>Kingdonia</taxon>
    </lineage>
</organism>
<dbReference type="InterPro" id="IPR008480">
    <property type="entry name" value="DUF761_pln"/>
</dbReference>
<keyword evidence="2" id="KW-1185">Reference proteome</keyword>
<proteinExistence type="predicted"/>
<dbReference type="Pfam" id="PF05553">
    <property type="entry name" value="DUF761"/>
    <property type="match status" value="1"/>
</dbReference>
<name>A0A7J7NGC5_9MAGN</name>
<accession>A0A7J7NGC5</accession>
<dbReference type="Proteomes" id="UP000541444">
    <property type="component" value="Unassembled WGS sequence"/>
</dbReference>
<comment type="caution">
    <text evidence="1">The sequence shown here is derived from an EMBL/GenBank/DDBJ whole genome shotgun (WGS) entry which is preliminary data.</text>
</comment>
<gene>
    <name evidence="1" type="ORF">GIB67_008717</name>
</gene>
<sequence>MEKEAPIASDSNSVPIVTTNTDKNALVQRVHTKKRSLLQVIRIALYVIRCRSTKGKTNVVHVDVASKGLWKGLLAAMRPLHHNHHHDTPKPPPVIVLPSPTDHTAIDVPPTPISPSVDLFHDLGSPLSSHSDDSVSLYASAVNLQELDKSEGTNCDVVIEEGYFNEDGGDEMIDVRAEEFIVHFYEQMKLQRKDSIHRYNIWLARQERDGVH</sequence>
<dbReference type="AlphaFoldDB" id="A0A7J7NGC5"/>